<feature type="compositionally biased region" description="Polar residues" evidence="5">
    <location>
        <begin position="51"/>
        <end position="68"/>
    </location>
</feature>
<dbReference type="PROSITE" id="PS50011">
    <property type="entry name" value="PROTEIN_KINASE_DOM"/>
    <property type="match status" value="1"/>
</dbReference>
<dbReference type="Gene3D" id="1.10.510.10">
    <property type="entry name" value="Transferase(Phosphotransferase) domain 1"/>
    <property type="match status" value="1"/>
</dbReference>
<keyword evidence="1" id="KW-0808">Transferase</keyword>
<sequence>MPTTPLTPHSSSSDSSTSTLRAASPLNPSSSSPPASKSHPFPGMESVHPGWSSSRQILPSEPTLSPSGSPRLDEGPSTGRDRVSSITTIRPVSKITKVQSLTRVSSTPAPETTSSALGLGLESTPSSSTHRGRTNSFGNRSRSRSPSGGRSRSPLRGFKWRVLRDESPDRSGTATPPNGEPVTWWDSARPPIMPWNEKKEGDIPPEQLEGWHAARQKVAKAAANVLGTASDVAHEALILSSDLLQFAPIAGLSEAARVLLNIWDALQMVDMNRSACLRLTDRCATILFSIREEIFDAGDNVGDELRDPILRLVEAFNRVHRLLLKQGHRPFIKRYLKRDEIQVQIQVCDTALGDALGMFSLSIQIRILKQVLETEKHRQADTSAILEHVLGDRDGPHKQVLTSEPIRALPEHERAVLEDLQIGADLSSLPELPSAQKSGTDSTSSSQKSATTPLDVIHVIHARQNKRDSTLDTAALRALMRNALQTNSDLEMINVLQVGRDEMPEAIKTLQRALERVIEKGSREATPEVDTEQVRAEVGVVVQADGVDSQNNGKGKESEPLIRTGTVESTESAGSTSTNTTTNSSKSHSRASRDTLDQEFIESGIDSLRRLSTTLPPPSALDLNPLSLPSWTITRYEVDREEKIGIGFFSDVYRGRYQGREVAIKVLAKTTPRSLFVREVEIWKKLKHENVLELLGASSTVGDPPWFLVSTYCPNGNLVEFLRRGRSRRSKGGHEGGVLRLGGEVDLLKIIHEIAKGMGYLHSKKIWHGDLKGTNVLINDRFHCVISDFGQSEIKSEVYRMSGKSHRHGTLRWQAPELMIGLSGLTPAVDVYAFAICCVEVMANGALPWPHADDDAVRHFVLKEHMRPDLPLNRIWSPRLKEIVNICWDQDPTVRPLFPEIENRIQALRSTYGEEKESPKPPSVHLTPTTETASGQTSPDMRPVPLPNLPPDTTATMLSPSLSDETFETTQGGLSPDPSKPNVFIEDDTNADPRDPDSPVQEHHSPLQMRSRSSTLFTSTETSREPSVAGDHFHPGYESPAPIDEHVADLKNERRYRMLLQHEFHPSLILPLWSPCPVGLGAVGYHRKPEGDFVTLFNALRPHEATVGTFNIPSLYGYGRVTRGNQVITKRNAAQRAVDVIQSWFGGRSKSSNPPHVNRKYSTPLRSGHKTAHLVTESTVYNYVEDLAAPKAWFKANINLILKLYGKSRGLQKEDVFLVIGTLDAADYALYVSHNHPDSQLDFNVFSSPQASQPWGQFSTSSAVTETSSFLGGNAHGPVYEEDNNPGSVHSSKVSIVQKNRKKADAVLLARLRFQPDHADPTSR</sequence>
<evidence type="ECO:0000313" key="8">
    <source>
        <dbReference type="Proteomes" id="UP001212997"/>
    </source>
</evidence>
<feature type="region of interest" description="Disordered" evidence="5">
    <location>
        <begin position="430"/>
        <end position="450"/>
    </location>
</feature>
<feature type="binding site" evidence="4">
    <location>
        <position position="665"/>
    </location>
    <ligand>
        <name>ATP</name>
        <dbReference type="ChEBI" id="CHEBI:30616"/>
    </ligand>
</feature>
<dbReference type="InterPro" id="IPR017441">
    <property type="entry name" value="Protein_kinase_ATP_BS"/>
</dbReference>
<dbReference type="CDD" id="cd21037">
    <property type="entry name" value="MLKL_NTD"/>
    <property type="match status" value="1"/>
</dbReference>
<proteinExistence type="predicted"/>
<feature type="compositionally biased region" description="Low complexity" evidence="5">
    <location>
        <begin position="134"/>
        <end position="157"/>
    </location>
</feature>
<dbReference type="Gene3D" id="1.20.930.20">
    <property type="entry name" value="Adaptor protein Cbl, N-terminal domain"/>
    <property type="match status" value="1"/>
</dbReference>
<feature type="compositionally biased region" description="Low complexity" evidence="5">
    <location>
        <begin position="1"/>
        <end position="42"/>
    </location>
</feature>
<keyword evidence="8" id="KW-1185">Reference proteome</keyword>
<dbReference type="PROSITE" id="PS00108">
    <property type="entry name" value="PROTEIN_KINASE_ST"/>
    <property type="match status" value="1"/>
</dbReference>
<keyword evidence="3 4" id="KW-0067">ATP-binding</keyword>
<accession>A0AAD5V7C9</accession>
<dbReference type="Pfam" id="PF07714">
    <property type="entry name" value="PK_Tyr_Ser-Thr"/>
    <property type="match status" value="1"/>
</dbReference>
<protein>
    <recommendedName>
        <fullName evidence="6">Protein kinase domain-containing protein</fullName>
    </recommendedName>
</protein>
<evidence type="ECO:0000313" key="7">
    <source>
        <dbReference type="EMBL" id="KAJ3484459.1"/>
    </source>
</evidence>
<feature type="compositionally biased region" description="Polar residues" evidence="5">
    <location>
        <begin position="926"/>
        <end position="939"/>
    </location>
</feature>
<feature type="domain" description="Protein kinase" evidence="6">
    <location>
        <begin position="638"/>
        <end position="908"/>
    </location>
</feature>
<feature type="compositionally biased region" description="Basic and acidic residues" evidence="5">
    <location>
        <begin position="991"/>
        <end position="1005"/>
    </location>
</feature>
<dbReference type="InterPro" id="IPR059179">
    <property type="entry name" value="MLKL-like_MCAfunc"/>
</dbReference>
<dbReference type="InterPro" id="IPR011009">
    <property type="entry name" value="Kinase-like_dom_sf"/>
</dbReference>
<dbReference type="PANTHER" id="PTHR44329">
    <property type="entry name" value="SERINE/THREONINE-PROTEIN KINASE TNNI3K-RELATED"/>
    <property type="match status" value="1"/>
</dbReference>
<evidence type="ECO:0000256" key="5">
    <source>
        <dbReference type="SAM" id="MobiDB-lite"/>
    </source>
</evidence>
<dbReference type="GO" id="GO:0005524">
    <property type="term" value="F:ATP binding"/>
    <property type="evidence" value="ECO:0007669"/>
    <property type="project" value="UniProtKB-UniRule"/>
</dbReference>
<dbReference type="GO" id="GO:0007166">
    <property type="term" value="P:cell surface receptor signaling pathway"/>
    <property type="evidence" value="ECO:0007669"/>
    <property type="project" value="InterPro"/>
</dbReference>
<dbReference type="InterPro" id="IPR008271">
    <property type="entry name" value="Ser/Thr_kinase_AS"/>
</dbReference>
<dbReference type="Proteomes" id="UP001212997">
    <property type="component" value="Unassembled WGS sequence"/>
</dbReference>
<dbReference type="EMBL" id="JANAWD010000188">
    <property type="protein sequence ID" value="KAJ3484459.1"/>
    <property type="molecule type" value="Genomic_DNA"/>
</dbReference>
<feature type="compositionally biased region" description="Polar residues" evidence="5">
    <location>
        <begin position="1008"/>
        <end position="1021"/>
    </location>
</feature>
<dbReference type="PROSITE" id="PS00107">
    <property type="entry name" value="PROTEIN_KINASE_ATP"/>
    <property type="match status" value="1"/>
</dbReference>
<feature type="compositionally biased region" description="Polar residues" evidence="5">
    <location>
        <begin position="84"/>
        <end position="104"/>
    </location>
</feature>
<dbReference type="SUPFAM" id="SSF56112">
    <property type="entry name" value="Protein kinase-like (PK-like)"/>
    <property type="match status" value="1"/>
</dbReference>
<dbReference type="InterPro" id="IPR051681">
    <property type="entry name" value="Ser/Thr_Kinases-Pseudokinases"/>
</dbReference>
<feature type="compositionally biased region" description="Low complexity" evidence="5">
    <location>
        <begin position="564"/>
        <end position="586"/>
    </location>
</feature>
<keyword evidence="1" id="KW-0723">Serine/threonine-protein kinase</keyword>
<dbReference type="InterPro" id="IPR036537">
    <property type="entry name" value="Adaptor_Cbl_N_dom_sf"/>
</dbReference>
<gene>
    <name evidence="7" type="ORF">NLI96_g5627</name>
</gene>
<evidence type="ECO:0000256" key="4">
    <source>
        <dbReference type="PROSITE-ProRule" id="PRU10141"/>
    </source>
</evidence>
<evidence type="ECO:0000256" key="3">
    <source>
        <dbReference type="ARBA" id="ARBA00022840"/>
    </source>
</evidence>
<organism evidence="7 8">
    <name type="scientific">Meripilus lineatus</name>
    <dbReference type="NCBI Taxonomy" id="2056292"/>
    <lineage>
        <taxon>Eukaryota</taxon>
        <taxon>Fungi</taxon>
        <taxon>Dikarya</taxon>
        <taxon>Basidiomycota</taxon>
        <taxon>Agaricomycotina</taxon>
        <taxon>Agaricomycetes</taxon>
        <taxon>Polyporales</taxon>
        <taxon>Meripilaceae</taxon>
        <taxon>Meripilus</taxon>
    </lineage>
</organism>
<feature type="compositionally biased region" description="Low complexity" evidence="5">
    <location>
        <begin position="105"/>
        <end position="116"/>
    </location>
</feature>
<dbReference type="GO" id="GO:0004674">
    <property type="term" value="F:protein serine/threonine kinase activity"/>
    <property type="evidence" value="ECO:0007669"/>
    <property type="project" value="UniProtKB-KW"/>
</dbReference>
<reference evidence="7" key="1">
    <citation type="submission" date="2022-07" db="EMBL/GenBank/DDBJ databases">
        <title>Genome Sequence of Physisporinus lineatus.</title>
        <authorList>
            <person name="Buettner E."/>
        </authorList>
    </citation>
    <scope>NUCLEOTIDE SEQUENCE</scope>
    <source>
        <strain evidence="7">VT162</strain>
    </source>
</reference>
<evidence type="ECO:0000256" key="2">
    <source>
        <dbReference type="ARBA" id="ARBA00022741"/>
    </source>
</evidence>
<feature type="compositionally biased region" description="Polar residues" evidence="5">
    <location>
        <begin position="951"/>
        <end position="973"/>
    </location>
</feature>
<feature type="region of interest" description="Disordered" evidence="5">
    <location>
        <begin position="1"/>
        <end position="187"/>
    </location>
</feature>
<feature type="compositionally biased region" description="Basic and acidic residues" evidence="5">
    <location>
        <begin position="71"/>
        <end position="83"/>
    </location>
</feature>
<name>A0AAD5V7C9_9APHY</name>
<feature type="compositionally biased region" description="Low complexity" evidence="5">
    <location>
        <begin position="434"/>
        <end position="450"/>
    </location>
</feature>
<dbReference type="InterPro" id="IPR001245">
    <property type="entry name" value="Ser-Thr/Tyr_kinase_cat_dom"/>
</dbReference>
<comment type="caution">
    <text evidence="7">The sequence shown here is derived from an EMBL/GenBank/DDBJ whole genome shotgun (WGS) entry which is preliminary data.</text>
</comment>
<dbReference type="PRINTS" id="PR00109">
    <property type="entry name" value="TYRKINASE"/>
</dbReference>
<keyword evidence="1" id="KW-0418">Kinase</keyword>
<keyword evidence="2 4" id="KW-0547">Nucleotide-binding</keyword>
<feature type="region of interest" description="Disordered" evidence="5">
    <location>
        <begin position="911"/>
        <end position="1042"/>
    </location>
</feature>
<feature type="region of interest" description="Disordered" evidence="5">
    <location>
        <begin position="546"/>
        <end position="596"/>
    </location>
</feature>
<dbReference type="InterPro" id="IPR000719">
    <property type="entry name" value="Prot_kinase_dom"/>
</dbReference>
<evidence type="ECO:0000256" key="1">
    <source>
        <dbReference type="ARBA" id="ARBA00022527"/>
    </source>
</evidence>
<evidence type="ECO:0000259" key="6">
    <source>
        <dbReference type="PROSITE" id="PS50011"/>
    </source>
</evidence>
<dbReference type="SMART" id="SM00220">
    <property type="entry name" value="S_TKc"/>
    <property type="match status" value="1"/>
</dbReference>